<accession>A0A087BLD5</accession>
<proteinExistence type="predicted"/>
<dbReference type="AlphaFoldDB" id="A0A087BLD5"/>
<gene>
    <name evidence="1" type="ORF">BMIN_1501</name>
</gene>
<organism evidence="1 2">
    <name type="scientific">Bifidobacterium minimum</name>
    <dbReference type="NCBI Taxonomy" id="1693"/>
    <lineage>
        <taxon>Bacteria</taxon>
        <taxon>Bacillati</taxon>
        <taxon>Actinomycetota</taxon>
        <taxon>Actinomycetes</taxon>
        <taxon>Bifidobacteriales</taxon>
        <taxon>Bifidobacteriaceae</taxon>
        <taxon>Bifidobacterium</taxon>
    </lineage>
</organism>
<dbReference type="STRING" id="1693.BMIN_1501"/>
<reference evidence="1 2" key="1">
    <citation type="submission" date="2014-03" db="EMBL/GenBank/DDBJ databases">
        <title>Genomics of Bifidobacteria.</title>
        <authorList>
            <person name="Ventura M."/>
            <person name="Milani C."/>
            <person name="Lugli G.A."/>
        </authorList>
    </citation>
    <scope>NUCLEOTIDE SEQUENCE [LARGE SCALE GENOMIC DNA]</scope>
    <source>
        <strain evidence="1 2">LMG 11592</strain>
    </source>
</reference>
<dbReference type="RefSeq" id="WP_022861765.1">
    <property type="nucleotide sequence ID" value="NZ_JGZD01000012.1"/>
</dbReference>
<dbReference type="EMBL" id="JGZD01000012">
    <property type="protein sequence ID" value="KFI71835.1"/>
    <property type="molecule type" value="Genomic_DNA"/>
</dbReference>
<protein>
    <submittedName>
        <fullName evidence="1">Uncharacterized protein</fullName>
    </submittedName>
</protein>
<keyword evidence="2" id="KW-1185">Reference proteome</keyword>
<comment type="caution">
    <text evidence="1">The sequence shown here is derived from an EMBL/GenBank/DDBJ whole genome shotgun (WGS) entry which is preliminary data.</text>
</comment>
<evidence type="ECO:0000313" key="1">
    <source>
        <dbReference type="EMBL" id="KFI71835.1"/>
    </source>
</evidence>
<name>A0A087BLD5_9BIFI</name>
<dbReference type="Proteomes" id="UP000029014">
    <property type="component" value="Unassembled WGS sequence"/>
</dbReference>
<sequence>MAFHRGVHVTTRFRPKPRPIASTRSIHDAATRIYHGDGDMETLALSMEPVDVPSRESDREDSCGKAPEAVTAAENRARRKAVASHPNPTVAGAFHRSVHRACAGS</sequence>
<evidence type="ECO:0000313" key="2">
    <source>
        <dbReference type="Proteomes" id="UP000029014"/>
    </source>
</evidence>